<gene>
    <name evidence="5" type="ORF">E6C27_scaffold543G00810</name>
</gene>
<evidence type="ECO:0000313" key="6">
    <source>
        <dbReference type="Proteomes" id="UP000321393"/>
    </source>
</evidence>
<dbReference type="SUPFAM" id="SSF52833">
    <property type="entry name" value="Thioredoxin-like"/>
    <property type="match status" value="1"/>
</dbReference>
<proteinExistence type="predicted"/>
<dbReference type="InterPro" id="IPR045888">
    <property type="entry name" value="Erv"/>
</dbReference>
<keyword evidence="2" id="KW-0812">Transmembrane</keyword>
<evidence type="ECO:0000313" key="5">
    <source>
        <dbReference type="EMBL" id="KAA0046495.1"/>
    </source>
</evidence>
<feature type="transmembrane region" description="Helical" evidence="2">
    <location>
        <begin position="20"/>
        <end position="44"/>
    </location>
</feature>
<dbReference type="InterPro" id="IPR039542">
    <property type="entry name" value="Erv_N"/>
</dbReference>
<organism evidence="5 6">
    <name type="scientific">Cucumis melo var. makuwa</name>
    <name type="common">Oriental melon</name>
    <dbReference type="NCBI Taxonomy" id="1194695"/>
    <lineage>
        <taxon>Eukaryota</taxon>
        <taxon>Viridiplantae</taxon>
        <taxon>Streptophyta</taxon>
        <taxon>Embryophyta</taxon>
        <taxon>Tracheophyta</taxon>
        <taxon>Spermatophyta</taxon>
        <taxon>Magnoliopsida</taxon>
        <taxon>eudicotyledons</taxon>
        <taxon>Gunneridae</taxon>
        <taxon>Pentapetalae</taxon>
        <taxon>rosids</taxon>
        <taxon>fabids</taxon>
        <taxon>Cucurbitales</taxon>
        <taxon>Cucurbitaceae</taxon>
        <taxon>Benincaseae</taxon>
        <taxon>Cucumis</taxon>
    </lineage>
</organism>
<dbReference type="EMBL" id="SSTE01014036">
    <property type="protein sequence ID" value="KAA0046495.1"/>
    <property type="molecule type" value="Genomic_DNA"/>
</dbReference>
<dbReference type="PANTHER" id="PTHR10984:SF37">
    <property type="entry name" value="PROTEIN DISULFIDE-ISOMERASE 5-3"/>
    <property type="match status" value="1"/>
</dbReference>
<evidence type="ECO:0000256" key="1">
    <source>
        <dbReference type="SAM" id="MobiDB-lite"/>
    </source>
</evidence>
<evidence type="ECO:0000256" key="2">
    <source>
        <dbReference type="SAM" id="Phobius"/>
    </source>
</evidence>
<dbReference type="Gene3D" id="2.40.70.10">
    <property type="entry name" value="Acid Proteases"/>
    <property type="match status" value="1"/>
</dbReference>
<dbReference type="GO" id="GO:0030134">
    <property type="term" value="C:COPII-coated ER to Golgi transport vesicle"/>
    <property type="evidence" value="ECO:0007669"/>
    <property type="project" value="TreeGrafter"/>
</dbReference>
<dbReference type="Pfam" id="PF08284">
    <property type="entry name" value="RVP_2"/>
    <property type="match status" value="1"/>
</dbReference>
<reference evidence="5 6" key="1">
    <citation type="submission" date="2019-08" db="EMBL/GenBank/DDBJ databases">
        <title>Draft genome sequences of two oriental melons (Cucumis melo L. var makuwa).</title>
        <authorList>
            <person name="Kwon S.-Y."/>
        </authorList>
    </citation>
    <scope>NUCLEOTIDE SEQUENCE [LARGE SCALE GENOMIC DNA]</scope>
    <source>
        <strain evidence="6">cv. SW 3</strain>
        <tissue evidence="5">Leaf</tissue>
    </source>
</reference>
<accession>A0A5A7TYP3</accession>
<feature type="compositionally biased region" description="Basic and acidic residues" evidence="1">
    <location>
        <begin position="422"/>
        <end position="433"/>
    </location>
</feature>
<dbReference type="InterPro" id="IPR013766">
    <property type="entry name" value="Thioredoxin_domain"/>
</dbReference>
<dbReference type="AlphaFoldDB" id="A0A5A7TYP3"/>
<dbReference type="PANTHER" id="PTHR10984">
    <property type="entry name" value="ENDOPLASMIC RETICULUM-GOLGI INTERMEDIATE COMPARTMENT PROTEIN"/>
    <property type="match status" value="1"/>
</dbReference>
<evidence type="ECO:0000259" key="4">
    <source>
        <dbReference type="Pfam" id="PF13850"/>
    </source>
</evidence>
<dbReference type="GO" id="GO:0005783">
    <property type="term" value="C:endoplasmic reticulum"/>
    <property type="evidence" value="ECO:0007669"/>
    <property type="project" value="TreeGrafter"/>
</dbReference>
<feature type="region of interest" description="Disordered" evidence="1">
    <location>
        <begin position="415"/>
        <end position="435"/>
    </location>
</feature>
<dbReference type="InterPro" id="IPR021109">
    <property type="entry name" value="Peptidase_aspartic_dom_sf"/>
</dbReference>
<dbReference type="OrthoDB" id="72053at2759"/>
<dbReference type="InterPro" id="IPR036249">
    <property type="entry name" value="Thioredoxin-like_sf"/>
</dbReference>
<sequence length="720" mass="82722">MISSTKLKSVDFYRKIPRDLTEATLSGAGLSIVAALSMVFLFGMELSNYLSVSTSTSVIVDNSTDGDFLRMDFNISFPALSCEFAAVDVHDVLGTNRLNITKTIRKFSVDSNLRSTGSEFHSGPLSNLIKHGDEVDEEANEGSAVLNARNFDRYANQHPILVVNFYAPWCYWSNRLKPSWEKAAKTIRERYDPELDGRILMGKVDCTEEGHLCHERLQHTVPFCYKRSKIVIKKPWGEFTPSEDVPKECFDDEAPEGPFSVFERMADKEYIHKSERIVWEDNVVVEKWMIMDTMTMNLTMEIEIQTRWLRYQNRDSGGIMVQTWIEERLEQMDQEIAGIKKEISKMPVIESSLSDIVKNLELMCTQSEKQQQMLLLMMELITKERSVISERMTELAARESVLVKGKKNEATLSKSAETNHNIGEERTEKKADNEEMTADWSKFKKVEMPVFVGEDPDSWLFRADRFCGRETSERQQENSRSCDDRNKGSTNFPIRTITLRSSNANEVRKEANSRRLPDAEFQARKEKGLCFRCNEYSTDHKCKMKELRELRMFVVIKEGEEYEIIEEEDPVEKHLAVLEVKEENKAFVELSINSIVGLNDPGTMKPFKARECENVEIQLANWSVKEDFLPLELGGVDIFLGMQWLHSLGVIVVDWKNLTLTFTGNGQQISIKGDPSLTKTRISLKSMFKSWEDQDEGFLIECRTVEVINNEKAEIAHCDN</sequence>
<dbReference type="STRING" id="1194695.A0A5A7TYP3"/>
<dbReference type="Gene3D" id="3.40.30.10">
    <property type="entry name" value="Glutaredoxin"/>
    <property type="match status" value="1"/>
</dbReference>
<dbReference type="Pfam" id="PF00085">
    <property type="entry name" value="Thioredoxin"/>
    <property type="match status" value="1"/>
</dbReference>
<name>A0A5A7TYP3_CUCMM</name>
<protein>
    <submittedName>
        <fullName evidence="5">Protein disulfide-isomerase 5-4-like</fullName>
    </submittedName>
</protein>
<feature type="domain" description="Endoplasmic reticulum vesicle transporter N-terminal" evidence="4">
    <location>
        <begin position="7"/>
        <end position="97"/>
    </location>
</feature>
<feature type="domain" description="Thioredoxin" evidence="3">
    <location>
        <begin position="144"/>
        <end position="215"/>
    </location>
</feature>
<evidence type="ECO:0000259" key="3">
    <source>
        <dbReference type="Pfam" id="PF00085"/>
    </source>
</evidence>
<dbReference type="Pfam" id="PF13850">
    <property type="entry name" value="ERGIC_N"/>
    <property type="match status" value="1"/>
</dbReference>
<keyword evidence="2" id="KW-0472">Membrane</keyword>
<keyword evidence="2" id="KW-1133">Transmembrane helix</keyword>
<dbReference type="Proteomes" id="UP000321393">
    <property type="component" value="Unassembled WGS sequence"/>
</dbReference>
<comment type="caution">
    <text evidence="5">The sequence shown here is derived from an EMBL/GenBank/DDBJ whole genome shotgun (WGS) entry which is preliminary data.</text>
</comment>
<dbReference type="CDD" id="cd02961">
    <property type="entry name" value="PDI_a_family"/>
    <property type="match status" value="1"/>
</dbReference>